<reference evidence="7 8" key="1">
    <citation type="journal article" date="2024" name="Insects">
        <title>An Improved Chromosome-Level Genome Assembly of the Firefly Pyrocoelia pectoralis.</title>
        <authorList>
            <person name="Fu X."/>
            <person name="Meyer-Rochow V.B."/>
            <person name="Ballantyne L."/>
            <person name="Zhu X."/>
        </authorList>
    </citation>
    <scope>NUCLEOTIDE SEQUENCE [LARGE SCALE GENOMIC DNA]</scope>
    <source>
        <strain evidence="7">XCY_ONT2</strain>
    </source>
</reference>
<accession>A0AAN7ZUL4</accession>
<comment type="caution">
    <text evidence="7">The sequence shown here is derived from an EMBL/GenBank/DDBJ whole genome shotgun (WGS) entry which is preliminary data.</text>
</comment>
<dbReference type="SMART" id="SM00692">
    <property type="entry name" value="DM3"/>
    <property type="match status" value="1"/>
</dbReference>
<dbReference type="Pfam" id="PF05485">
    <property type="entry name" value="THAP"/>
    <property type="match status" value="1"/>
</dbReference>
<dbReference type="PROSITE" id="PS50950">
    <property type="entry name" value="ZF_THAP"/>
    <property type="match status" value="1"/>
</dbReference>
<evidence type="ECO:0000313" key="7">
    <source>
        <dbReference type="EMBL" id="KAK5648218.1"/>
    </source>
</evidence>
<dbReference type="InterPro" id="IPR038441">
    <property type="entry name" value="THAP_Znf_sf"/>
</dbReference>
<keyword evidence="3" id="KW-0862">Zinc</keyword>
<name>A0AAN7ZUL4_9COLE</name>
<dbReference type="SUPFAM" id="SSF57716">
    <property type="entry name" value="Glucocorticoid receptor-like (DNA-binding domain)"/>
    <property type="match status" value="1"/>
</dbReference>
<feature type="domain" description="THAP-type" evidence="6">
    <location>
        <begin position="1"/>
        <end position="87"/>
    </location>
</feature>
<keyword evidence="4 5" id="KW-0238">DNA-binding</keyword>
<keyword evidence="8" id="KW-1185">Reference proteome</keyword>
<evidence type="ECO:0000259" key="6">
    <source>
        <dbReference type="PROSITE" id="PS50950"/>
    </source>
</evidence>
<dbReference type="AlphaFoldDB" id="A0AAN7ZUL4"/>
<dbReference type="Proteomes" id="UP001329430">
    <property type="component" value="Chromosome 2"/>
</dbReference>
<dbReference type="InterPro" id="IPR026516">
    <property type="entry name" value="THAP1/10"/>
</dbReference>
<dbReference type="EMBL" id="JAVRBK010000002">
    <property type="protein sequence ID" value="KAK5648218.1"/>
    <property type="molecule type" value="Genomic_DNA"/>
</dbReference>
<dbReference type="GO" id="GO:0008270">
    <property type="term" value="F:zinc ion binding"/>
    <property type="evidence" value="ECO:0007669"/>
    <property type="project" value="UniProtKB-KW"/>
</dbReference>
<dbReference type="PANTHER" id="PTHR46600:SF11">
    <property type="entry name" value="THAP DOMAIN-CONTAINING PROTEIN 10"/>
    <property type="match status" value="1"/>
</dbReference>
<keyword evidence="2 5" id="KW-0863">Zinc-finger</keyword>
<organism evidence="7 8">
    <name type="scientific">Pyrocoelia pectoralis</name>
    <dbReference type="NCBI Taxonomy" id="417401"/>
    <lineage>
        <taxon>Eukaryota</taxon>
        <taxon>Metazoa</taxon>
        <taxon>Ecdysozoa</taxon>
        <taxon>Arthropoda</taxon>
        <taxon>Hexapoda</taxon>
        <taxon>Insecta</taxon>
        <taxon>Pterygota</taxon>
        <taxon>Neoptera</taxon>
        <taxon>Endopterygota</taxon>
        <taxon>Coleoptera</taxon>
        <taxon>Polyphaga</taxon>
        <taxon>Elateriformia</taxon>
        <taxon>Elateroidea</taxon>
        <taxon>Lampyridae</taxon>
        <taxon>Lampyrinae</taxon>
        <taxon>Pyrocoelia</taxon>
    </lineage>
</organism>
<evidence type="ECO:0000256" key="1">
    <source>
        <dbReference type="ARBA" id="ARBA00022723"/>
    </source>
</evidence>
<dbReference type="SMART" id="SM00980">
    <property type="entry name" value="THAP"/>
    <property type="match status" value="1"/>
</dbReference>
<sequence>MRKPGDFCAVKSCMTRNNGQMSFFRFPKDLNRCKEWLKLCSREDITMSNDVNYCYNNLRVCAKHFENSMFLNDLRNRLQPHAKPMLYIANIVSNVLINERMNPSLLAPLQLL</sequence>
<protein>
    <recommendedName>
        <fullName evidence="6">THAP-type domain-containing protein</fullName>
    </recommendedName>
</protein>
<dbReference type="InterPro" id="IPR006612">
    <property type="entry name" value="THAP_Znf"/>
</dbReference>
<dbReference type="GO" id="GO:0043565">
    <property type="term" value="F:sequence-specific DNA binding"/>
    <property type="evidence" value="ECO:0007669"/>
    <property type="project" value="InterPro"/>
</dbReference>
<evidence type="ECO:0000256" key="3">
    <source>
        <dbReference type="ARBA" id="ARBA00022833"/>
    </source>
</evidence>
<dbReference type="Gene3D" id="6.20.210.20">
    <property type="entry name" value="THAP domain"/>
    <property type="match status" value="1"/>
</dbReference>
<dbReference type="PANTHER" id="PTHR46600">
    <property type="entry name" value="THAP DOMAIN-CONTAINING"/>
    <property type="match status" value="1"/>
</dbReference>
<evidence type="ECO:0000256" key="2">
    <source>
        <dbReference type="ARBA" id="ARBA00022771"/>
    </source>
</evidence>
<keyword evidence="1" id="KW-0479">Metal-binding</keyword>
<evidence type="ECO:0000313" key="8">
    <source>
        <dbReference type="Proteomes" id="UP001329430"/>
    </source>
</evidence>
<evidence type="ECO:0000256" key="5">
    <source>
        <dbReference type="PROSITE-ProRule" id="PRU00309"/>
    </source>
</evidence>
<evidence type="ECO:0000256" key="4">
    <source>
        <dbReference type="ARBA" id="ARBA00023125"/>
    </source>
</evidence>
<gene>
    <name evidence="7" type="ORF">RI129_003110</name>
</gene>
<proteinExistence type="predicted"/>